<accession>A0A9P1CH56</accession>
<evidence type="ECO:0000313" key="3">
    <source>
        <dbReference type="EMBL" id="CAL1144890.1"/>
    </source>
</evidence>
<dbReference type="OrthoDB" id="10683016at2759"/>
<dbReference type="Proteomes" id="UP001152797">
    <property type="component" value="Unassembled WGS sequence"/>
</dbReference>
<sequence length="311" mass="32843">MKRSSDETATLRRKKRQRKVVANQGRKRDNATKANAKRRPGEWCFTVVDERIRAKKEEQEAIQAATGTVSAPAELNKPSSSQADEPVQSAKAASEASAAHRGRRAKRPKADIASDGAEEASVPPMAAPVAPPVAAPGTPPAAPPVAPSGTSTAAPEPQMADAKTGSACKKSSASAKPPEKNPPEVDHPPALPAPPRRRGPKPRASKAVAAVPQASTACPELSCLDRLEATQSRRKFAPLRPGTRTVQSTATLTATAPKAAVQPPSRSGCRHPKVSKKDCAMVCDICGEELLYDGWRLELCDEFDVYNSATS</sequence>
<feature type="region of interest" description="Disordered" evidence="1">
    <location>
        <begin position="1"/>
        <end position="40"/>
    </location>
</feature>
<dbReference type="EMBL" id="CAMXCT010001601">
    <property type="protein sequence ID" value="CAI3991515.1"/>
    <property type="molecule type" value="Genomic_DNA"/>
</dbReference>
<keyword evidence="4" id="KW-1185">Reference proteome</keyword>
<feature type="compositionally biased region" description="Low complexity" evidence="1">
    <location>
        <begin position="89"/>
        <end position="99"/>
    </location>
</feature>
<feature type="compositionally biased region" description="Basic residues" evidence="1">
    <location>
        <begin position="195"/>
        <end position="204"/>
    </location>
</feature>
<feature type="compositionally biased region" description="Low complexity" evidence="1">
    <location>
        <begin position="162"/>
        <end position="176"/>
    </location>
</feature>
<reference evidence="2" key="1">
    <citation type="submission" date="2022-10" db="EMBL/GenBank/DDBJ databases">
        <authorList>
            <person name="Chen Y."/>
            <person name="Dougan E. K."/>
            <person name="Chan C."/>
            <person name="Rhodes N."/>
            <person name="Thang M."/>
        </authorList>
    </citation>
    <scope>NUCLEOTIDE SEQUENCE</scope>
</reference>
<comment type="caution">
    <text evidence="2">The sequence shown here is derived from an EMBL/GenBank/DDBJ whole genome shotgun (WGS) entry which is preliminary data.</text>
</comment>
<evidence type="ECO:0000256" key="1">
    <source>
        <dbReference type="SAM" id="MobiDB-lite"/>
    </source>
</evidence>
<feature type="compositionally biased region" description="Basic and acidic residues" evidence="1">
    <location>
        <begin position="177"/>
        <end position="187"/>
    </location>
</feature>
<dbReference type="EMBL" id="CAMXCT030001601">
    <property type="protein sequence ID" value="CAL4778827.1"/>
    <property type="molecule type" value="Genomic_DNA"/>
</dbReference>
<feature type="region of interest" description="Disordered" evidence="1">
    <location>
        <begin position="58"/>
        <end position="215"/>
    </location>
</feature>
<evidence type="ECO:0000313" key="4">
    <source>
        <dbReference type="Proteomes" id="UP001152797"/>
    </source>
</evidence>
<proteinExistence type="predicted"/>
<protein>
    <submittedName>
        <fullName evidence="2">Uncharacterized protein</fullName>
    </submittedName>
</protein>
<reference evidence="3" key="2">
    <citation type="submission" date="2024-04" db="EMBL/GenBank/DDBJ databases">
        <authorList>
            <person name="Chen Y."/>
            <person name="Shah S."/>
            <person name="Dougan E. K."/>
            <person name="Thang M."/>
            <person name="Chan C."/>
        </authorList>
    </citation>
    <scope>NUCLEOTIDE SEQUENCE [LARGE SCALE GENOMIC DNA]</scope>
</reference>
<dbReference type="EMBL" id="CAMXCT020001601">
    <property type="protein sequence ID" value="CAL1144890.1"/>
    <property type="molecule type" value="Genomic_DNA"/>
</dbReference>
<dbReference type="AlphaFoldDB" id="A0A9P1CH56"/>
<feature type="compositionally biased region" description="Pro residues" evidence="1">
    <location>
        <begin position="125"/>
        <end position="146"/>
    </location>
</feature>
<organism evidence="2">
    <name type="scientific">Cladocopium goreaui</name>
    <dbReference type="NCBI Taxonomy" id="2562237"/>
    <lineage>
        <taxon>Eukaryota</taxon>
        <taxon>Sar</taxon>
        <taxon>Alveolata</taxon>
        <taxon>Dinophyceae</taxon>
        <taxon>Suessiales</taxon>
        <taxon>Symbiodiniaceae</taxon>
        <taxon>Cladocopium</taxon>
    </lineage>
</organism>
<feature type="compositionally biased region" description="Basic and acidic residues" evidence="1">
    <location>
        <begin position="1"/>
        <end position="10"/>
    </location>
</feature>
<gene>
    <name evidence="2" type="ORF">C1SCF055_LOCUS18415</name>
</gene>
<name>A0A9P1CH56_9DINO</name>
<evidence type="ECO:0000313" key="2">
    <source>
        <dbReference type="EMBL" id="CAI3991515.1"/>
    </source>
</evidence>